<dbReference type="CDD" id="cd03692">
    <property type="entry name" value="mtIF2_IVc"/>
    <property type="match status" value="1"/>
</dbReference>
<dbReference type="GO" id="GO:0005737">
    <property type="term" value="C:cytoplasm"/>
    <property type="evidence" value="ECO:0007669"/>
    <property type="project" value="UniProtKB-UniRule"/>
</dbReference>
<reference evidence="11" key="1">
    <citation type="submission" date="2017-09" db="EMBL/GenBank/DDBJ databases">
        <title>Depth-based differentiation of microbial function through sediment-hosted aquifers and enrichment of novel symbionts in the deep terrestrial subsurface.</title>
        <authorList>
            <person name="Probst A.J."/>
            <person name="Ladd B."/>
            <person name="Jarett J.K."/>
            <person name="Geller-Mcgrath D.E."/>
            <person name="Sieber C.M.K."/>
            <person name="Emerson J.B."/>
            <person name="Anantharaman K."/>
            <person name="Thomas B.C."/>
            <person name="Malmstrom R."/>
            <person name="Stieglmeier M."/>
            <person name="Klingl A."/>
            <person name="Woyke T."/>
            <person name="Ryan C.M."/>
            <person name="Banfield J.F."/>
        </authorList>
    </citation>
    <scope>NUCLEOTIDE SEQUENCE [LARGE SCALE GENOMIC DNA]</scope>
</reference>
<feature type="domain" description="Tr-type G" evidence="9">
    <location>
        <begin position="14"/>
        <end position="187"/>
    </location>
</feature>
<dbReference type="NCBIfam" id="TIGR00487">
    <property type="entry name" value="IF-2"/>
    <property type="match status" value="1"/>
</dbReference>
<dbReference type="Pfam" id="PF00009">
    <property type="entry name" value="GTP_EFTU"/>
    <property type="match status" value="1"/>
</dbReference>
<dbReference type="FunFam" id="3.40.50.10050:FF:000001">
    <property type="entry name" value="Translation initiation factor IF-2"/>
    <property type="match status" value="1"/>
</dbReference>
<dbReference type="FunFam" id="2.40.30.10:FF:000008">
    <property type="entry name" value="Translation initiation factor IF-2"/>
    <property type="match status" value="1"/>
</dbReference>
<dbReference type="PANTHER" id="PTHR43381">
    <property type="entry name" value="TRANSLATION INITIATION FACTOR IF-2-RELATED"/>
    <property type="match status" value="1"/>
</dbReference>
<dbReference type="InterPro" id="IPR023115">
    <property type="entry name" value="TIF_IF2_dom3"/>
</dbReference>
<name>A0A2M7APX1_UNCKA</name>
<dbReference type="GO" id="GO:0003743">
    <property type="term" value="F:translation initiation factor activity"/>
    <property type="evidence" value="ECO:0007669"/>
    <property type="project" value="UniProtKB-UniRule"/>
</dbReference>
<dbReference type="PROSITE" id="PS51722">
    <property type="entry name" value="G_TR_2"/>
    <property type="match status" value="1"/>
</dbReference>
<evidence type="ECO:0000259" key="9">
    <source>
        <dbReference type="PROSITE" id="PS51722"/>
    </source>
</evidence>
<organism evidence="10 11">
    <name type="scientific">candidate division WWE3 bacterium CG06_land_8_20_14_3_00_42_16</name>
    <dbReference type="NCBI Taxonomy" id="1975083"/>
    <lineage>
        <taxon>Bacteria</taxon>
        <taxon>Katanobacteria</taxon>
    </lineage>
</organism>
<dbReference type="InterPro" id="IPR015760">
    <property type="entry name" value="TIF_IF2"/>
</dbReference>
<dbReference type="PRINTS" id="PR00315">
    <property type="entry name" value="ELONGATNFCT"/>
</dbReference>
<keyword evidence="6" id="KW-0342">GTP-binding</keyword>
<dbReference type="Gene3D" id="3.40.50.300">
    <property type="entry name" value="P-loop containing nucleotide triphosphate hydrolases"/>
    <property type="match status" value="1"/>
</dbReference>
<dbReference type="FunFam" id="3.40.50.300:FF:000019">
    <property type="entry name" value="Translation initiation factor IF-2"/>
    <property type="match status" value="1"/>
</dbReference>
<keyword evidence="5 8" id="KW-0648">Protein biosynthesis</keyword>
<dbReference type="GO" id="GO:0003924">
    <property type="term" value="F:GTPase activity"/>
    <property type="evidence" value="ECO:0007669"/>
    <property type="project" value="InterPro"/>
</dbReference>
<dbReference type="SUPFAM" id="SSF50447">
    <property type="entry name" value="Translation proteins"/>
    <property type="match status" value="2"/>
</dbReference>
<dbReference type="GO" id="GO:0005525">
    <property type="term" value="F:GTP binding"/>
    <property type="evidence" value="ECO:0007669"/>
    <property type="project" value="UniProtKB-KW"/>
</dbReference>
<evidence type="ECO:0000256" key="7">
    <source>
        <dbReference type="NCBIfam" id="TIGR00487"/>
    </source>
</evidence>
<evidence type="ECO:0000256" key="6">
    <source>
        <dbReference type="ARBA" id="ARBA00023134"/>
    </source>
</evidence>
<keyword evidence="3 8" id="KW-0396">Initiation factor</keyword>
<dbReference type="AlphaFoldDB" id="A0A2M7APX1"/>
<protein>
    <recommendedName>
        <fullName evidence="2 7">Translation initiation factor IF-2</fullName>
    </recommendedName>
</protein>
<dbReference type="InterPro" id="IPR009000">
    <property type="entry name" value="Transl_B-barrel_sf"/>
</dbReference>
<evidence type="ECO:0000313" key="10">
    <source>
        <dbReference type="EMBL" id="PIU69350.1"/>
    </source>
</evidence>
<evidence type="ECO:0000256" key="4">
    <source>
        <dbReference type="ARBA" id="ARBA00022741"/>
    </source>
</evidence>
<dbReference type="EMBL" id="PEWD01000004">
    <property type="protein sequence ID" value="PIU69350.1"/>
    <property type="molecule type" value="Genomic_DNA"/>
</dbReference>
<dbReference type="NCBIfam" id="TIGR00231">
    <property type="entry name" value="small_GTP"/>
    <property type="match status" value="1"/>
</dbReference>
<dbReference type="InterPro" id="IPR053905">
    <property type="entry name" value="EF-G-like_DII"/>
</dbReference>
<accession>A0A2M7APX1</accession>
<dbReference type="SUPFAM" id="SSF52156">
    <property type="entry name" value="Initiation factor IF2/eIF5b, domain 3"/>
    <property type="match status" value="1"/>
</dbReference>
<evidence type="ECO:0000256" key="1">
    <source>
        <dbReference type="ARBA" id="ARBA00007733"/>
    </source>
</evidence>
<comment type="function">
    <text evidence="8">One of the essential components for the initiation of protein synthesis. Protects formylmethionyl-tRNA from spontaneous hydrolysis and promotes its binding to the 30S ribosomal subunits. Also involved in the hydrolysis of GTP during the formation of the 70S ribosomal complex.</text>
</comment>
<dbReference type="InterPro" id="IPR036925">
    <property type="entry name" value="TIF_IF2_dom3_sf"/>
</dbReference>
<dbReference type="InterPro" id="IPR000795">
    <property type="entry name" value="T_Tr_GTP-bd_dom"/>
</dbReference>
<gene>
    <name evidence="10" type="ORF">COS81_00240</name>
</gene>
<dbReference type="InterPro" id="IPR027417">
    <property type="entry name" value="P-loop_NTPase"/>
</dbReference>
<dbReference type="PANTHER" id="PTHR43381:SF4">
    <property type="entry name" value="EUKARYOTIC TRANSLATION INITIATION FACTOR 5B"/>
    <property type="match status" value="1"/>
</dbReference>
<dbReference type="SUPFAM" id="SSF52540">
    <property type="entry name" value="P-loop containing nucleoside triphosphate hydrolases"/>
    <property type="match status" value="1"/>
</dbReference>
<dbReference type="Gene3D" id="2.40.30.10">
    <property type="entry name" value="Translation factors"/>
    <property type="match status" value="2"/>
</dbReference>
<dbReference type="Pfam" id="PF11987">
    <property type="entry name" value="IF-2"/>
    <property type="match status" value="1"/>
</dbReference>
<evidence type="ECO:0000256" key="3">
    <source>
        <dbReference type="ARBA" id="ARBA00022540"/>
    </source>
</evidence>
<dbReference type="InterPro" id="IPR000178">
    <property type="entry name" value="TF_IF2_bacterial-like"/>
</dbReference>
<dbReference type="Gene3D" id="3.40.50.10050">
    <property type="entry name" value="Translation initiation factor IF- 2, domain 3"/>
    <property type="match status" value="1"/>
</dbReference>
<sequence>MKKKKASKSIKTEIRPPIVTIMGHVDHGKTTLLDVIRKTNEAAKEEGGITQKIGAYQIEFPSKEGSHKITFIDTPGHEAFSAMRARGAKVTDLVVLVVAADDGVKPQTVEAINHAKEAKVPLLVAINKIDLPGANIKKVKSQLAKEDVLVEELGGEAVAVLISAKQQKGIDDLLEMIVLLAEMLELRADPQGPLSAVVVESHPDSHKGPVASVIVKNGTLKVGQTLSSEGVRGKVRALINEWGKQIPSALPSTPVEVVGFQDAPALGAEVYESKGKMEHREAPQILQKEDYKELTLQDFLEPKIEKPGINVVIKAESEGSLEAIVSSLKNIHSDQFELKILHAAVGEVNKSDVLLAKTAGASVLSFRLKVPPVMERMAKEEKVLIKHYLLIYELLEEIEEALWGEVTDEVQEKILGRAEVVGLFQSSLGKTIAGVKVSEGRIALNDKIKIYRDEAEVHAGKIKTIKHLKEEVREVKKGLECGLTIEPDFNFEKRDILEITRG</sequence>
<dbReference type="Proteomes" id="UP000229916">
    <property type="component" value="Unassembled WGS sequence"/>
</dbReference>
<comment type="similarity">
    <text evidence="1 8">Belongs to the TRAFAC class translation factor GTPase superfamily. Classic translation factor GTPase family. IF-2 subfamily.</text>
</comment>
<comment type="caution">
    <text evidence="10">The sequence shown here is derived from an EMBL/GenBank/DDBJ whole genome shotgun (WGS) entry which is preliminary data.</text>
</comment>
<evidence type="ECO:0000256" key="5">
    <source>
        <dbReference type="ARBA" id="ARBA00022917"/>
    </source>
</evidence>
<dbReference type="InterPro" id="IPR005225">
    <property type="entry name" value="Small_GTP-bd"/>
</dbReference>
<evidence type="ECO:0000313" key="11">
    <source>
        <dbReference type="Proteomes" id="UP000229916"/>
    </source>
</evidence>
<dbReference type="CDD" id="cd01887">
    <property type="entry name" value="IF2_eIF5B"/>
    <property type="match status" value="1"/>
</dbReference>
<keyword evidence="4" id="KW-0547">Nucleotide-binding</keyword>
<evidence type="ECO:0000256" key="2">
    <source>
        <dbReference type="ARBA" id="ARBA00020675"/>
    </source>
</evidence>
<dbReference type="Pfam" id="PF22042">
    <property type="entry name" value="EF-G_D2"/>
    <property type="match status" value="1"/>
</dbReference>
<proteinExistence type="inferred from homology"/>
<evidence type="ECO:0000256" key="8">
    <source>
        <dbReference type="RuleBase" id="RU000644"/>
    </source>
</evidence>